<organism evidence="3 4">
    <name type="scientific">Lasiosphaeria hispida</name>
    <dbReference type="NCBI Taxonomy" id="260671"/>
    <lineage>
        <taxon>Eukaryota</taxon>
        <taxon>Fungi</taxon>
        <taxon>Dikarya</taxon>
        <taxon>Ascomycota</taxon>
        <taxon>Pezizomycotina</taxon>
        <taxon>Sordariomycetes</taxon>
        <taxon>Sordariomycetidae</taxon>
        <taxon>Sordariales</taxon>
        <taxon>Lasiosphaeriaceae</taxon>
        <taxon>Lasiosphaeria</taxon>
    </lineage>
</organism>
<accession>A0AAJ0HD79</accession>
<evidence type="ECO:0000256" key="2">
    <source>
        <dbReference type="SAM" id="MobiDB-lite"/>
    </source>
</evidence>
<evidence type="ECO:0000256" key="1">
    <source>
        <dbReference type="SAM" id="Coils"/>
    </source>
</evidence>
<name>A0AAJ0HD79_9PEZI</name>
<feature type="compositionally biased region" description="Polar residues" evidence="2">
    <location>
        <begin position="39"/>
        <end position="49"/>
    </location>
</feature>
<dbReference type="Proteomes" id="UP001275084">
    <property type="component" value="Unassembled WGS sequence"/>
</dbReference>
<sequence length="637" mass="70315">MNAVGTPSNAPHTPPKKAKIGRAASILTATRSPHALITPPNNLRTTDAISPTEGPLHSEKRLTVTQSPTTPHPSPSLKTPPTPIIRSPDNLAYARWRAERTWTALANSLLPSESSPKPQPTTSPSPRPSPKMTPTTTPSLWTSPPKPPPARPWPPYTGSILCEPCFHADAARWLRTRRTVTAILRLLGGGGALEGMREAVGFAEQAELSWEGIEEAKRRAREKERLAVGTAAVRWWVPGSGMVVKKGVVVEEREVRVVSKLEKDVRGLLLLRREVARRVAEGGQKAPGVDKMLDSLRVEAGLERRELKDLEKRFADMLEQWEDIAVRGRSAREVLRTALSGEAPKKWQGYQQQWWAFDEALQDAHRKLASTKTESDIAGQSEFDATIAAKAREAFVAAAETKGQRISAGNTDETGKQGNPASEQENSSFQRFNLLVKTLGLNTQVQENLNKIGAEIAQVRLALEKQGKFAKAALLTEPPDMSSGESQASEDDSMLMLDSLPQELEHPTLPCLYCSESEAANRRYAYMQAQDMYRRKPWIKPLMWVYKNEELENAMATAKDFFGLMNKRGAFALHSIPGLSFQVDGSGGDSEIRIVLMEMKSIYDEISVSSTGWEWVGEALGVVDEYSKGEYMGSKAF</sequence>
<feature type="coiled-coil region" evidence="1">
    <location>
        <begin position="293"/>
        <end position="320"/>
    </location>
</feature>
<evidence type="ECO:0000313" key="4">
    <source>
        <dbReference type="Proteomes" id="UP001275084"/>
    </source>
</evidence>
<feature type="compositionally biased region" description="Low complexity" evidence="2">
    <location>
        <begin position="132"/>
        <end position="143"/>
    </location>
</feature>
<protein>
    <submittedName>
        <fullName evidence="3">Uncharacterized protein</fullName>
    </submittedName>
</protein>
<keyword evidence="4" id="KW-1185">Reference proteome</keyword>
<keyword evidence="1" id="KW-0175">Coiled coil</keyword>
<feature type="region of interest" description="Disordered" evidence="2">
    <location>
        <begin position="402"/>
        <end position="427"/>
    </location>
</feature>
<reference evidence="3" key="2">
    <citation type="submission" date="2023-06" db="EMBL/GenBank/DDBJ databases">
        <authorList>
            <consortium name="Lawrence Berkeley National Laboratory"/>
            <person name="Haridas S."/>
            <person name="Hensen N."/>
            <person name="Bonometti L."/>
            <person name="Westerberg I."/>
            <person name="Brannstrom I.O."/>
            <person name="Guillou S."/>
            <person name="Cros-Aarteil S."/>
            <person name="Calhoun S."/>
            <person name="Kuo A."/>
            <person name="Mondo S."/>
            <person name="Pangilinan J."/>
            <person name="Riley R."/>
            <person name="Labutti K."/>
            <person name="Andreopoulos B."/>
            <person name="Lipzen A."/>
            <person name="Chen C."/>
            <person name="Yanf M."/>
            <person name="Daum C."/>
            <person name="Ng V."/>
            <person name="Clum A."/>
            <person name="Steindorff A."/>
            <person name="Ohm R."/>
            <person name="Martin F."/>
            <person name="Silar P."/>
            <person name="Natvig D."/>
            <person name="Lalanne C."/>
            <person name="Gautier V."/>
            <person name="Ament-Velasquez S.L."/>
            <person name="Kruys A."/>
            <person name="Hutchinson M.I."/>
            <person name="Powell A.J."/>
            <person name="Barry K."/>
            <person name="Miller A.N."/>
            <person name="Grigoriev I.V."/>
            <person name="Debuchy R."/>
            <person name="Gladieux P."/>
            <person name="Thoren M.H."/>
            <person name="Johannesson H."/>
        </authorList>
    </citation>
    <scope>NUCLEOTIDE SEQUENCE</scope>
    <source>
        <strain evidence="3">CBS 955.72</strain>
    </source>
</reference>
<reference evidence="3" key="1">
    <citation type="journal article" date="2023" name="Mol. Phylogenet. Evol.">
        <title>Genome-scale phylogeny and comparative genomics of the fungal order Sordariales.</title>
        <authorList>
            <person name="Hensen N."/>
            <person name="Bonometti L."/>
            <person name="Westerberg I."/>
            <person name="Brannstrom I.O."/>
            <person name="Guillou S."/>
            <person name="Cros-Aarteil S."/>
            <person name="Calhoun S."/>
            <person name="Haridas S."/>
            <person name="Kuo A."/>
            <person name="Mondo S."/>
            <person name="Pangilinan J."/>
            <person name="Riley R."/>
            <person name="LaButti K."/>
            <person name="Andreopoulos B."/>
            <person name="Lipzen A."/>
            <person name="Chen C."/>
            <person name="Yan M."/>
            <person name="Daum C."/>
            <person name="Ng V."/>
            <person name="Clum A."/>
            <person name="Steindorff A."/>
            <person name="Ohm R.A."/>
            <person name="Martin F."/>
            <person name="Silar P."/>
            <person name="Natvig D.O."/>
            <person name="Lalanne C."/>
            <person name="Gautier V."/>
            <person name="Ament-Velasquez S.L."/>
            <person name="Kruys A."/>
            <person name="Hutchinson M.I."/>
            <person name="Powell A.J."/>
            <person name="Barry K."/>
            <person name="Miller A.N."/>
            <person name="Grigoriev I.V."/>
            <person name="Debuchy R."/>
            <person name="Gladieux P."/>
            <person name="Hiltunen Thoren M."/>
            <person name="Johannesson H."/>
        </authorList>
    </citation>
    <scope>NUCLEOTIDE SEQUENCE</scope>
    <source>
        <strain evidence="3">CBS 955.72</strain>
    </source>
</reference>
<gene>
    <name evidence="3" type="ORF">B0T25DRAFT_608903</name>
</gene>
<dbReference type="AlphaFoldDB" id="A0AAJ0HD79"/>
<evidence type="ECO:0000313" key="3">
    <source>
        <dbReference type="EMBL" id="KAK3348718.1"/>
    </source>
</evidence>
<feature type="compositionally biased region" description="Pro residues" evidence="2">
    <location>
        <begin position="117"/>
        <end position="131"/>
    </location>
</feature>
<feature type="region of interest" description="Disordered" evidence="2">
    <location>
        <begin position="108"/>
        <end position="152"/>
    </location>
</feature>
<feature type="compositionally biased region" description="Pro residues" evidence="2">
    <location>
        <begin position="70"/>
        <end position="83"/>
    </location>
</feature>
<comment type="caution">
    <text evidence="3">The sequence shown here is derived from an EMBL/GenBank/DDBJ whole genome shotgun (WGS) entry which is preliminary data.</text>
</comment>
<proteinExistence type="predicted"/>
<feature type="compositionally biased region" description="Polar residues" evidence="2">
    <location>
        <begin position="407"/>
        <end position="427"/>
    </location>
</feature>
<dbReference type="EMBL" id="JAUIQD010000005">
    <property type="protein sequence ID" value="KAK3348718.1"/>
    <property type="molecule type" value="Genomic_DNA"/>
</dbReference>
<feature type="region of interest" description="Disordered" evidence="2">
    <location>
        <begin position="27"/>
        <end position="86"/>
    </location>
</feature>